<evidence type="ECO:0008006" key="3">
    <source>
        <dbReference type="Google" id="ProtNLM"/>
    </source>
</evidence>
<dbReference type="RefSeq" id="WP_112569717.1">
    <property type="nucleotide sequence ID" value="NZ_CP043450.1"/>
</dbReference>
<evidence type="ECO:0000313" key="1">
    <source>
        <dbReference type="EMBL" id="QEM09089.1"/>
    </source>
</evidence>
<organism evidence="1 2">
    <name type="scientific">Mucilaginibacter rubeus</name>
    <dbReference type="NCBI Taxonomy" id="2027860"/>
    <lineage>
        <taxon>Bacteria</taxon>
        <taxon>Pseudomonadati</taxon>
        <taxon>Bacteroidota</taxon>
        <taxon>Sphingobacteriia</taxon>
        <taxon>Sphingobacteriales</taxon>
        <taxon>Sphingobacteriaceae</taxon>
        <taxon>Mucilaginibacter</taxon>
    </lineage>
</organism>
<dbReference type="Proteomes" id="UP000251402">
    <property type="component" value="Chromosome"/>
</dbReference>
<dbReference type="OrthoDB" id="9816185at2"/>
<dbReference type="Gene3D" id="1.10.30.50">
    <property type="match status" value="1"/>
</dbReference>
<keyword evidence="2" id="KW-1185">Reference proteome</keyword>
<gene>
    <name evidence="1" type="ORF">DEO27_003345</name>
</gene>
<dbReference type="EMBL" id="CP043450">
    <property type="protein sequence ID" value="QEM09089.1"/>
    <property type="molecule type" value="Genomic_DNA"/>
</dbReference>
<accession>A0A5C1HU49</accession>
<dbReference type="KEGG" id="mrub:DEO27_003345"/>
<dbReference type="AlphaFoldDB" id="A0A5C1HU49"/>
<reference evidence="1" key="1">
    <citation type="submission" date="2019-08" db="EMBL/GenBank/DDBJ databases">
        <title>Comparative genome analysis confer to the adaptation heavy metal polluted environment.</title>
        <authorList>
            <person name="Li Y."/>
        </authorList>
    </citation>
    <scope>NUCLEOTIDE SEQUENCE [LARGE SCALE GENOMIC DNA]</scope>
    <source>
        <strain evidence="1">P1</strain>
    </source>
</reference>
<name>A0A5C1HU49_9SPHI</name>
<evidence type="ECO:0000313" key="2">
    <source>
        <dbReference type="Proteomes" id="UP000251402"/>
    </source>
</evidence>
<proteinExistence type="predicted"/>
<protein>
    <recommendedName>
        <fullName evidence="3">HNH endonuclease</fullName>
    </recommendedName>
</protein>
<sequence length="329" mass="37776">MITIFSAELEQLITKSFKTEIDTQEADMIGRLNTLLNDKTVVKLKWHEKYIQEIIKPANKIIINKFSELEKLMPVFDKIVSPIIISSKRHKKFRERLLKEMGYSDNRSKLYARFYRALGLKACVYCNAQLTVAVDAESYDKRKKTATAVVSAKFQVDHHLAKSEYPCFSVSYYNLYPVCATCNNIKRANPVKFKLYNEGTTPNTSVYSFALKAGSQAKYELSLDINDIEIIFTDPDKPNATYVLGSLTDTFDIKGIYDTQKDVVEEVILRSRIYNDSYKQTLLTEFPKLFNMSNLSDRVLLGTYADSEDIHKRPLTKFIQDIAKGLNKV</sequence>